<sequence length="154" mass="17502">MGINIKDLSFIYPGSEKKALKNINLNISDGEFCCILGKNLAGKSTLCYTITGFIPHFFKGKIEGKVLIDDLDTTDLPLHKIVTKVGFVLQNPFNQLSGSKFTVFEELAFSLENLGIFRNEMIERVEEILKKLKIYDLKHRSPYELSGVNSRWLQ</sequence>
<dbReference type="GO" id="GO:0042626">
    <property type="term" value="F:ATPase-coupled transmembrane transporter activity"/>
    <property type="evidence" value="ECO:0007669"/>
    <property type="project" value="TreeGrafter"/>
</dbReference>
<feature type="non-terminal residue" evidence="9">
    <location>
        <position position="154"/>
    </location>
</feature>
<evidence type="ECO:0000256" key="3">
    <source>
        <dbReference type="ARBA" id="ARBA00022475"/>
    </source>
</evidence>
<accession>X1P078</accession>
<evidence type="ECO:0000256" key="7">
    <source>
        <dbReference type="ARBA" id="ARBA00023136"/>
    </source>
</evidence>
<comment type="caution">
    <text evidence="9">The sequence shown here is derived from an EMBL/GenBank/DDBJ whole genome shotgun (WGS) entry which is preliminary data.</text>
</comment>
<dbReference type="GO" id="GO:0043190">
    <property type="term" value="C:ATP-binding cassette (ABC) transporter complex"/>
    <property type="evidence" value="ECO:0007669"/>
    <property type="project" value="TreeGrafter"/>
</dbReference>
<keyword evidence="3" id="KW-1003">Cell membrane</keyword>
<evidence type="ECO:0000259" key="8">
    <source>
        <dbReference type="Pfam" id="PF00005"/>
    </source>
</evidence>
<evidence type="ECO:0000256" key="2">
    <source>
        <dbReference type="ARBA" id="ARBA00022448"/>
    </source>
</evidence>
<keyword evidence="6" id="KW-1278">Translocase</keyword>
<comment type="subcellular location">
    <subcellularLocation>
        <location evidence="1">Cell membrane</location>
        <topology evidence="1">Peripheral membrane protein</topology>
    </subcellularLocation>
</comment>
<dbReference type="InterPro" id="IPR050095">
    <property type="entry name" value="ECF_ABC_transporter_ATP-bd"/>
</dbReference>
<evidence type="ECO:0000256" key="4">
    <source>
        <dbReference type="ARBA" id="ARBA00022741"/>
    </source>
</evidence>
<dbReference type="PANTHER" id="PTHR43553">
    <property type="entry name" value="HEAVY METAL TRANSPORTER"/>
    <property type="match status" value="1"/>
</dbReference>
<gene>
    <name evidence="9" type="ORF">S06H3_25815</name>
</gene>
<dbReference type="SUPFAM" id="SSF52540">
    <property type="entry name" value="P-loop containing nucleoside triphosphate hydrolases"/>
    <property type="match status" value="1"/>
</dbReference>
<evidence type="ECO:0000256" key="1">
    <source>
        <dbReference type="ARBA" id="ARBA00004202"/>
    </source>
</evidence>
<dbReference type="InterPro" id="IPR027417">
    <property type="entry name" value="P-loop_NTPase"/>
</dbReference>
<dbReference type="EMBL" id="BARV01014878">
    <property type="protein sequence ID" value="GAI24309.1"/>
    <property type="molecule type" value="Genomic_DNA"/>
</dbReference>
<dbReference type="GO" id="GO:0016887">
    <property type="term" value="F:ATP hydrolysis activity"/>
    <property type="evidence" value="ECO:0007669"/>
    <property type="project" value="InterPro"/>
</dbReference>
<dbReference type="InterPro" id="IPR015856">
    <property type="entry name" value="ABC_transpr_CbiO/EcfA_su"/>
</dbReference>
<dbReference type="GO" id="GO:0005524">
    <property type="term" value="F:ATP binding"/>
    <property type="evidence" value="ECO:0007669"/>
    <property type="project" value="UniProtKB-KW"/>
</dbReference>
<keyword evidence="5" id="KW-0067">ATP-binding</keyword>
<dbReference type="AlphaFoldDB" id="X1P078"/>
<evidence type="ECO:0000313" key="9">
    <source>
        <dbReference type="EMBL" id="GAI24309.1"/>
    </source>
</evidence>
<dbReference type="InterPro" id="IPR003439">
    <property type="entry name" value="ABC_transporter-like_ATP-bd"/>
</dbReference>
<protein>
    <recommendedName>
        <fullName evidence="8">ABC transporter domain-containing protein</fullName>
    </recommendedName>
</protein>
<keyword evidence="2" id="KW-0813">Transport</keyword>
<keyword evidence="4" id="KW-0547">Nucleotide-binding</keyword>
<evidence type="ECO:0000256" key="6">
    <source>
        <dbReference type="ARBA" id="ARBA00022967"/>
    </source>
</evidence>
<organism evidence="9">
    <name type="scientific">marine sediment metagenome</name>
    <dbReference type="NCBI Taxonomy" id="412755"/>
    <lineage>
        <taxon>unclassified sequences</taxon>
        <taxon>metagenomes</taxon>
        <taxon>ecological metagenomes</taxon>
    </lineage>
</organism>
<keyword evidence="7" id="KW-0472">Membrane</keyword>
<evidence type="ECO:0000256" key="5">
    <source>
        <dbReference type="ARBA" id="ARBA00022840"/>
    </source>
</evidence>
<dbReference type="Gene3D" id="3.40.50.300">
    <property type="entry name" value="P-loop containing nucleotide triphosphate hydrolases"/>
    <property type="match status" value="1"/>
</dbReference>
<reference evidence="9" key="1">
    <citation type="journal article" date="2014" name="Front. Microbiol.">
        <title>High frequency of phylogenetically diverse reductive dehalogenase-homologous genes in deep subseafloor sedimentary metagenomes.</title>
        <authorList>
            <person name="Kawai M."/>
            <person name="Futagami T."/>
            <person name="Toyoda A."/>
            <person name="Takaki Y."/>
            <person name="Nishi S."/>
            <person name="Hori S."/>
            <person name="Arai W."/>
            <person name="Tsubouchi T."/>
            <person name="Morono Y."/>
            <person name="Uchiyama I."/>
            <person name="Ito T."/>
            <person name="Fujiyama A."/>
            <person name="Inagaki F."/>
            <person name="Takami H."/>
        </authorList>
    </citation>
    <scope>NUCLEOTIDE SEQUENCE</scope>
    <source>
        <strain evidence="9">Expedition CK06-06</strain>
    </source>
</reference>
<name>X1P078_9ZZZZ</name>
<dbReference type="Pfam" id="PF00005">
    <property type="entry name" value="ABC_tran"/>
    <property type="match status" value="1"/>
</dbReference>
<proteinExistence type="predicted"/>
<dbReference type="PANTHER" id="PTHR43553:SF27">
    <property type="entry name" value="ENERGY-COUPLING FACTOR TRANSPORTER ATP-BINDING PROTEIN ECFA2"/>
    <property type="match status" value="1"/>
</dbReference>
<dbReference type="CDD" id="cd03225">
    <property type="entry name" value="ABC_cobalt_CbiO_domain1"/>
    <property type="match status" value="1"/>
</dbReference>
<feature type="domain" description="ABC transporter" evidence="8">
    <location>
        <begin position="20"/>
        <end position="147"/>
    </location>
</feature>